<protein>
    <submittedName>
        <fullName evidence="1">Uncharacterized protein</fullName>
    </submittedName>
</protein>
<reference evidence="1" key="1">
    <citation type="journal article" date="2019" name="bioRxiv">
        <title>The Genome of the Zebra Mussel, Dreissena polymorpha: A Resource for Invasive Species Research.</title>
        <authorList>
            <person name="McCartney M.A."/>
            <person name="Auch B."/>
            <person name="Kono T."/>
            <person name="Mallez S."/>
            <person name="Zhang Y."/>
            <person name="Obille A."/>
            <person name="Becker A."/>
            <person name="Abrahante J.E."/>
            <person name="Garbe J."/>
            <person name="Badalamenti J.P."/>
            <person name="Herman A."/>
            <person name="Mangelson H."/>
            <person name="Liachko I."/>
            <person name="Sullivan S."/>
            <person name="Sone E.D."/>
            <person name="Koren S."/>
            <person name="Silverstein K.A.T."/>
            <person name="Beckman K.B."/>
            <person name="Gohl D.M."/>
        </authorList>
    </citation>
    <scope>NUCLEOTIDE SEQUENCE</scope>
    <source>
        <strain evidence="1">Duluth1</strain>
        <tissue evidence="1">Whole animal</tissue>
    </source>
</reference>
<accession>A0A9D4IYR8</accession>
<dbReference type="EMBL" id="JAIWYP010000007">
    <property type="protein sequence ID" value="KAH3791900.1"/>
    <property type="molecule type" value="Genomic_DNA"/>
</dbReference>
<dbReference type="Proteomes" id="UP000828390">
    <property type="component" value="Unassembled WGS sequence"/>
</dbReference>
<gene>
    <name evidence="1" type="ORF">DPMN_145391</name>
</gene>
<keyword evidence="2" id="KW-1185">Reference proteome</keyword>
<evidence type="ECO:0000313" key="2">
    <source>
        <dbReference type="Proteomes" id="UP000828390"/>
    </source>
</evidence>
<name>A0A9D4IYR8_DREPO</name>
<comment type="caution">
    <text evidence="1">The sequence shown here is derived from an EMBL/GenBank/DDBJ whole genome shotgun (WGS) entry which is preliminary data.</text>
</comment>
<organism evidence="1 2">
    <name type="scientific">Dreissena polymorpha</name>
    <name type="common">Zebra mussel</name>
    <name type="synonym">Mytilus polymorpha</name>
    <dbReference type="NCBI Taxonomy" id="45954"/>
    <lineage>
        <taxon>Eukaryota</taxon>
        <taxon>Metazoa</taxon>
        <taxon>Spiralia</taxon>
        <taxon>Lophotrochozoa</taxon>
        <taxon>Mollusca</taxon>
        <taxon>Bivalvia</taxon>
        <taxon>Autobranchia</taxon>
        <taxon>Heteroconchia</taxon>
        <taxon>Euheterodonta</taxon>
        <taxon>Imparidentia</taxon>
        <taxon>Neoheterodontei</taxon>
        <taxon>Myida</taxon>
        <taxon>Dreissenoidea</taxon>
        <taxon>Dreissenidae</taxon>
        <taxon>Dreissena</taxon>
    </lineage>
</organism>
<proteinExistence type="predicted"/>
<evidence type="ECO:0000313" key="1">
    <source>
        <dbReference type="EMBL" id="KAH3791900.1"/>
    </source>
</evidence>
<dbReference type="AlphaFoldDB" id="A0A9D4IYR8"/>
<reference evidence="1" key="2">
    <citation type="submission" date="2020-11" db="EMBL/GenBank/DDBJ databases">
        <authorList>
            <person name="McCartney M.A."/>
            <person name="Auch B."/>
            <person name="Kono T."/>
            <person name="Mallez S."/>
            <person name="Becker A."/>
            <person name="Gohl D.M."/>
            <person name="Silverstein K.A.T."/>
            <person name="Koren S."/>
            <person name="Bechman K.B."/>
            <person name="Herman A."/>
            <person name="Abrahante J.E."/>
            <person name="Garbe J."/>
        </authorList>
    </citation>
    <scope>NUCLEOTIDE SEQUENCE</scope>
    <source>
        <strain evidence="1">Duluth1</strain>
        <tissue evidence="1">Whole animal</tissue>
    </source>
</reference>
<sequence length="59" mass="6713">MEGRYLGLTISDNMSWKSHVAAVNWEESKTHGFRSRNLSSCPPSLITRISTTLVRLTFE</sequence>